<dbReference type="SUPFAM" id="SSF52540">
    <property type="entry name" value="P-loop containing nucleoside triphosphate hydrolases"/>
    <property type="match status" value="1"/>
</dbReference>
<accession>A0A1X7TBI6</accession>
<dbReference type="PANTHER" id="PTHR22605">
    <property type="entry name" value="RZ-TYPE DOMAIN-CONTAINING PROTEIN"/>
    <property type="match status" value="1"/>
</dbReference>
<evidence type="ECO:0000313" key="1">
    <source>
        <dbReference type="EnsemblMetazoa" id="Aqu2.1.11916_001"/>
    </source>
</evidence>
<dbReference type="eggNOG" id="ENOG502QQ65">
    <property type="taxonomic scope" value="Eukaryota"/>
</dbReference>
<sequence length="509" mass="58697">MLVVPMESSGQDKAYLDEINTSSCMGLFKEIIIDRTIDGEAILDNVFIIAACNPLRGDSTIHLQNVKNVWVKPSYYVRELHPTIDYLKWDYGALNDVQEVEYITAKMNDCTKDQPEAFTSGQLTYFIVESQNRMRQYANKMLANKGVHVLEAMKCSRSCVSQRDIQRVFDFYKWLFGTYKAFQRYTTTEEQQIRALLVSLGLVYYLRLQELDRESYAEFLDIQCRDLLVRCNFTTAFNDELEWYIERMNLPPGIAKTRALKENIFANIACCQTHTPLIIIGEPGTSKTLSFNLVSSTFKGKSSKNEELKNTVAFHALQPFFYQCSKHTNSVEVENIFKQAIKRQRVFASSNVPTFCVVFMDEAGLPEERHESLKVLHYHLDKREVSFVAITNHALDAAKTNRAISLYRPETSTEDLKILAKDLLRTSTAMTMKSDIINKFCSSFSAMMEDPKYQNFYGQRDFMHFISYIRGKRGAGFLTEDIVLQALERNFNGHENFSEVFDYFLKVVG</sequence>
<dbReference type="AlphaFoldDB" id="A0A1X7TBI6"/>
<name>A0A1X7TBI6_AMPQE</name>
<dbReference type="EnsemblMetazoa" id="Aqu2.1.11916_001">
    <property type="protein sequence ID" value="Aqu2.1.11916_001"/>
    <property type="gene ID" value="Aqu2.1.11916"/>
</dbReference>
<dbReference type="STRING" id="400682.A0A1X7TBI6"/>
<dbReference type="InParanoid" id="A0A1X7TBI6"/>
<dbReference type="InterPro" id="IPR031248">
    <property type="entry name" value="RNF213"/>
</dbReference>
<dbReference type="InterPro" id="IPR027417">
    <property type="entry name" value="P-loop_NTPase"/>
</dbReference>
<dbReference type="OrthoDB" id="2423195at2759"/>
<proteinExistence type="predicted"/>
<protein>
    <recommendedName>
        <fullName evidence="2">AAA+ ATPase domain-containing protein</fullName>
    </recommendedName>
</protein>
<dbReference type="PANTHER" id="PTHR22605:SF1">
    <property type="entry name" value="RZ-TYPE DOMAIN-CONTAINING PROTEIN"/>
    <property type="match status" value="1"/>
</dbReference>
<reference evidence="1" key="1">
    <citation type="submission" date="2017-05" db="UniProtKB">
        <authorList>
            <consortium name="EnsemblMetazoa"/>
        </authorList>
    </citation>
    <scope>IDENTIFICATION</scope>
</reference>
<organism evidence="1">
    <name type="scientific">Amphimedon queenslandica</name>
    <name type="common">Sponge</name>
    <dbReference type="NCBI Taxonomy" id="400682"/>
    <lineage>
        <taxon>Eukaryota</taxon>
        <taxon>Metazoa</taxon>
        <taxon>Porifera</taxon>
        <taxon>Demospongiae</taxon>
        <taxon>Heteroscleromorpha</taxon>
        <taxon>Haplosclerida</taxon>
        <taxon>Niphatidae</taxon>
        <taxon>Amphimedon</taxon>
    </lineage>
</organism>
<dbReference type="Gene3D" id="3.40.50.300">
    <property type="entry name" value="P-loop containing nucleotide triphosphate hydrolases"/>
    <property type="match status" value="1"/>
</dbReference>
<evidence type="ECO:0008006" key="2">
    <source>
        <dbReference type="Google" id="ProtNLM"/>
    </source>
</evidence>
<dbReference type="GO" id="GO:0004842">
    <property type="term" value="F:ubiquitin-protein transferase activity"/>
    <property type="evidence" value="ECO:0007669"/>
    <property type="project" value="InterPro"/>
</dbReference>
<dbReference type="GO" id="GO:0016887">
    <property type="term" value="F:ATP hydrolysis activity"/>
    <property type="evidence" value="ECO:0007669"/>
    <property type="project" value="InterPro"/>
</dbReference>